<dbReference type="Pfam" id="PF13646">
    <property type="entry name" value="HEAT_2"/>
    <property type="match status" value="1"/>
</dbReference>
<dbReference type="EMBL" id="CALBWS010000049">
    <property type="protein sequence ID" value="CAH2717478.1"/>
    <property type="molecule type" value="Genomic_DNA"/>
</dbReference>
<organism evidence="1 2">
    <name type="scientific">Neobacillus rhizosphaerae</name>
    <dbReference type="NCBI Taxonomy" id="2880965"/>
    <lineage>
        <taxon>Bacteria</taxon>
        <taxon>Bacillati</taxon>
        <taxon>Bacillota</taxon>
        <taxon>Bacilli</taxon>
        <taxon>Bacillales</taxon>
        <taxon>Bacillaceae</taxon>
        <taxon>Neobacillus</taxon>
    </lineage>
</organism>
<comment type="caution">
    <text evidence="1">The sequence shown here is derived from an EMBL/GenBank/DDBJ whole genome shotgun (WGS) entry which is preliminary data.</text>
</comment>
<dbReference type="SUPFAM" id="SSF48371">
    <property type="entry name" value="ARM repeat"/>
    <property type="match status" value="1"/>
</dbReference>
<sequence>MLKKTGDEFMDLLEIELLDAGVPIKNGLDGTPMNPTSVLVNYEVSVKPFVNIILKYAPKLEMSKKTWIARCLSEKGNKQAVPFLLSIFNDYYGEKIDLWGVGNALYVIDDKSSYPTIIEICKNPKFGSARQMLMGTLAKAKSPEAYKVLIDCLDDKTVRGHAIEGLGRFGSVDAIPVLENLNVEKGLYEFKAREAALKRLTKKLENTTS</sequence>
<proteinExistence type="predicted"/>
<keyword evidence="2" id="KW-1185">Reference proteome</keyword>
<dbReference type="InterPro" id="IPR016024">
    <property type="entry name" value="ARM-type_fold"/>
</dbReference>
<dbReference type="Proteomes" id="UP000838308">
    <property type="component" value="Unassembled WGS sequence"/>
</dbReference>
<accession>A0ABM9EXV3</accession>
<dbReference type="RefSeq" id="WP_248737690.1">
    <property type="nucleotide sequence ID" value="NZ_CALBWS010000049.1"/>
</dbReference>
<name>A0ABM9EXV3_9BACI</name>
<evidence type="ECO:0000313" key="2">
    <source>
        <dbReference type="Proteomes" id="UP000838308"/>
    </source>
</evidence>
<evidence type="ECO:0008006" key="3">
    <source>
        <dbReference type="Google" id="ProtNLM"/>
    </source>
</evidence>
<evidence type="ECO:0000313" key="1">
    <source>
        <dbReference type="EMBL" id="CAH2717478.1"/>
    </source>
</evidence>
<reference evidence="1" key="1">
    <citation type="submission" date="2022-04" db="EMBL/GenBank/DDBJ databases">
        <authorList>
            <person name="Criscuolo A."/>
        </authorList>
    </citation>
    <scope>NUCLEOTIDE SEQUENCE</scope>
    <source>
        <strain evidence="1">CIP111895</strain>
    </source>
</reference>
<dbReference type="InterPro" id="IPR011989">
    <property type="entry name" value="ARM-like"/>
</dbReference>
<dbReference type="Gene3D" id="1.25.10.10">
    <property type="entry name" value="Leucine-rich Repeat Variant"/>
    <property type="match status" value="1"/>
</dbReference>
<protein>
    <recommendedName>
        <fullName evidence="3">HEAT repeat domain-containing protein</fullName>
    </recommendedName>
</protein>
<gene>
    <name evidence="1" type="ORF">BACCIP111895_04692</name>
</gene>